<dbReference type="Gene3D" id="3.20.20.10">
    <property type="entry name" value="Alanine racemase"/>
    <property type="match status" value="1"/>
</dbReference>
<accession>A0A2H0RLZ5</accession>
<keyword evidence="2 4" id="KW-0663">Pyridoxal phosphate</keyword>
<dbReference type="UniPathway" id="UPA00042">
    <property type="reaction ID" value="UER00497"/>
</dbReference>
<evidence type="ECO:0000256" key="5">
    <source>
        <dbReference type="PIRSR" id="PIRSR600821-50"/>
    </source>
</evidence>
<evidence type="ECO:0000313" key="8">
    <source>
        <dbReference type="EMBL" id="PIR47569.1"/>
    </source>
</evidence>
<dbReference type="InterPro" id="IPR009006">
    <property type="entry name" value="Ala_racemase/Decarboxylase_C"/>
</dbReference>
<evidence type="ECO:0000313" key="9">
    <source>
        <dbReference type="Proteomes" id="UP000230084"/>
    </source>
</evidence>
<dbReference type="EMBL" id="PCYM01000005">
    <property type="protein sequence ID" value="PIR47569.1"/>
    <property type="molecule type" value="Genomic_DNA"/>
</dbReference>
<dbReference type="InterPro" id="IPR029066">
    <property type="entry name" value="PLP-binding_barrel"/>
</dbReference>
<dbReference type="HAMAP" id="MF_01201">
    <property type="entry name" value="Ala_racemase"/>
    <property type="match status" value="1"/>
</dbReference>
<feature type="active site" description="Proton acceptor; specific for L-alanine" evidence="4">
    <location>
        <position position="275"/>
    </location>
</feature>
<dbReference type="PROSITE" id="PS00395">
    <property type="entry name" value="ALANINE_RACEMASE"/>
    <property type="match status" value="1"/>
</dbReference>
<evidence type="ECO:0000256" key="4">
    <source>
        <dbReference type="HAMAP-Rule" id="MF_01201"/>
    </source>
</evidence>
<comment type="caution">
    <text evidence="8">The sequence shown here is derived from an EMBL/GenBank/DDBJ whole genome shotgun (WGS) entry which is preliminary data.</text>
</comment>
<dbReference type="Pfam" id="PF01168">
    <property type="entry name" value="Ala_racemase_N"/>
    <property type="match status" value="1"/>
</dbReference>
<evidence type="ECO:0000256" key="1">
    <source>
        <dbReference type="ARBA" id="ARBA00001933"/>
    </source>
</evidence>
<evidence type="ECO:0000256" key="2">
    <source>
        <dbReference type="ARBA" id="ARBA00022898"/>
    </source>
</evidence>
<reference evidence="8 9" key="1">
    <citation type="submission" date="2017-09" db="EMBL/GenBank/DDBJ databases">
        <title>Depth-based differentiation of microbial function through sediment-hosted aquifers and enrichment of novel symbionts in the deep terrestrial subsurface.</title>
        <authorList>
            <person name="Probst A.J."/>
            <person name="Ladd B."/>
            <person name="Jarett J.K."/>
            <person name="Geller-Mcgrath D.E."/>
            <person name="Sieber C.M."/>
            <person name="Emerson J.B."/>
            <person name="Anantharaman K."/>
            <person name="Thomas B.C."/>
            <person name="Malmstrom R."/>
            <person name="Stieglmeier M."/>
            <person name="Klingl A."/>
            <person name="Woyke T."/>
            <person name="Ryan C.M."/>
            <person name="Banfield J.F."/>
        </authorList>
    </citation>
    <scope>NUCLEOTIDE SEQUENCE [LARGE SCALE GENOMIC DNA]</scope>
    <source>
        <strain evidence="8">CG10_big_fil_rev_8_21_14_0_10_50_16</strain>
    </source>
</reference>
<comment type="function">
    <text evidence="4">Catalyzes the interconversion of L-alanine and D-alanine. May also act on other amino acids.</text>
</comment>
<dbReference type="Proteomes" id="UP000230084">
    <property type="component" value="Unassembled WGS sequence"/>
</dbReference>
<feature type="binding site" evidence="4 6">
    <location>
        <position position="323"/>
    </location>
    <ligand>
        <name>substrate</name>
    </ligand>
</feature>
<evidence type="ECO:0000256" key="3">
    <source>
        <dbReference type="ARBA" id="ARBA00023235"/>
    </source>
</evidence>
<comment type="cofactor">
    <cofactor evidence="1 4 5">
        <name>pyridoxal 5'-phosphate</name>
        <dbReference type="ChEBI" id="CHEBI:597326"/>
    </cofactor>
</comment>
<dbReference type="GO" id="GO:0030170">
    <property type="term" value="F:pyridoxal phosphate binding"/>
    <property type="evidence" value="ECO:0007669"/>
    <property type="project" value="UniProtKB-UniRule"/>
</dbReference>
<feature type="modified residue" description="N6-(pyridoxal phosphate)lysine" evidence="4 5">
    <location>
        <position position="52"/>
    </location>
</feature>
<dbReference type="Gene3D" id="2.40.37.10">
    <property type="entry name" value="Lyase, Ornithine Decarboxylase, Chain A, domain 1"/>
    <property type="match status" value="1"/>
</dbReference>
<feature type="active site" description="Proton acceptor; specific for D-alanine" evidence="4">
    <location>
        <position position="52"/>
    </location>
</feature>
<proteinExistence type="inferred from homology"/>
<dbReference type="Pfam" id="PF00842">
    <property type="entry name" value="Ala_racemase_C"/>
    <property type="match status" value="1"/>
</dbReference>
<dbReference type="GO" id="GO:0005829">
    <property type="term" value="C:cytosol"/>
    <property type="evidence" value="ECO:0007669"/>
    <property type="project" value="TreeGrafter"/>
</dbReference>
<dbReference type="InterPro" id="IPR011079">
    <property type="entry name" value="Ala_racemase_C"/>
</dbReference>
<dbReference type="SUPFAM" id="SSF51419">
    <property type="entry name" value="PLP-binding barrel"/>
    <property type="match status" value="1"/>
</dbReference>
<comment type="catalytic activity">
    <reaction evidence="4">
        <text>L-alanine = D-alanine</text>
        <dbReference type="Rhea" id="RHEA:20249"/>
        <dbReference type="ChEBI" id="CHEBI:57416"/>
        <dbReference type="ChEBI" id="CHEBI:57972"/>
        <dbReference type="EC" id="5.1.1.1"/>
    </reaction>
</comment>
<sequence>MTFAAFLRSLRNSRSIRDAHLLRVEVSRLALAHNARTLKQLIGGRSLAVVLKSNAYGHGLREVGKIADELDSIDCLVVDSIVEARMLRGIGVRKPILIIGYVPKSRLQELTRLRSVTLVVTSLDQVRDVVRLVHRPLSVHIKVDTGMHRQGIAPDQLLETIAVLRTNKSLHLTGLATHFADADGADETMTMDQIRVWNGVVEIYRKHVGEGEFHVSATAGTQFVEETTASLVRLGIGFYGLDSVRDRSLDLKPALSVWAKITSVKHVYVGDSVGYNATYTATSERTIALIPCGYNEGVDRALSNRGTVFFGSAACPIVGRVSMNMTSIDVTDVSGGVQLEDEVEVISEDRGKANSVEAIAALCDTIPYEVLVRISPSLKRWIV</sequence>
<evidence type="ECO:0000256" key="6">
    <source>
        <dbReference type="PIRSR" id="PIRSR600821-52"/>
    </source>
</evidence>
<protein>
    <recommendedName>
        <fullName evidence="4">Alanine racemase</fullName>
        <ecNumber evidence="4">5.1.1.1</ecNumber>
    </recommendedName>
</protein>
<dbReference type="SUPFAM" id="SSF50621">
    <property type="entry name" value="Alanine racemase C-terminal domain-like"/>
    <property type="match status" value="1"/>
</dbReference>
<dbReference type="PANTHER" id="PTHR30511">
    <property type="entry name" value="ALANINE RACEMASE"/>
    <property type="match status" value="1"/>
</dbReference>
<evidence type="ECO:0000259" key="7">
    <source>
        <dbReference type="SMART" id="SM01005"/>
    </source>
</evidence>
<dbReference type="AlphaFoldDB" id="A0A2H0RLZ5"/>
<organism evidence="8 9">
    <name type="scientific">Candidatus Uhrbacteria bacterium CG10_big_fil_rev_8_21_14_0_10_50_16</name>
    <dbReference type="NCBI Taxonomy" id="1975039"/>
    <lineage>
        <taxon>Bacteria</taxon>
        <taxon>Candidatus Uhriibacteriota</taxon>
    </lineage>
</organism>
<dbReference type="GO" id="GO:0008784">
    <property type="term" value="F:alanine racemase activity"/>
    <property type="evidence" value="ECO:0007669"/>
    <property type="project" value="UniProtKB-UniRule"/>
</dbReference>
<dbReference type="NCBIfam" id="TIGR00492">
    <property type="entry name" value="alr"/>
    <property type="match status" value="1"/>
</dbReference>
<feature type="binding site" evidence="4 6">
    <location>
        <position position="149"/>
    </location>
    <ligand>
        <name>substrate</name>
    </ligand>
</feature>
<gene>
    <name evidence="8" type="primary">alr</name>
    <name evidence="8" type="ORF">COV06_02695</name>
</gene>
<dbReference type="PANTHER" id="PTHR30511:SF0">
    <property type="entry name" value="ALANINE RACEMASE, CATABOLIC-RELATED"/>
    <property type="match status" value="1"/>
</dbReference>
<dbReference type="SMART" id="SM01005">
    <property type="entry name" value="Ala_racemase_C"/>
    <property type="match status" value="1"/>
</dbReference>
<dbReference type="CDD" id="cd00430">
    <property type="entry name" value="PLPDE_III_AR"/>
    <property type="match status" value="1"/>
</dbReference>
<dbReference type="InterPro" id="IPR000821">
    <property type="entry name" value="Ala_racemase"/>
</dbReference>
<keyword evidence="3 4" id="KW-0413">Isomerase</keyword>
<dbReference type="EC" id="5.1.1.1" evidence="4"/>
<comment type="similarity">
    <text evidence="4">Belongs to the alanine racemase family.</text>
</comment>
<name>A0A2H0RLZ5_9BACT</name>
<dbReference type="InterPro" id="IPR020622">
    <property type="entry name" value="Ala_racemase_pyridoxalP-BS"/>
</dbReference>
<dbReference type="InterPro" id="IPR001608">
    <property type="entry name" value="Ala_racemase_N"/>
</dbReference>
<feature type="domain" description="Alanine racemase C-terminal" evidence="7">
    <location>
        <begin position="254"/>
        <end position="383"/>
    </location>
</feature>
<comment type="pathway">
    <text evidence="4">Amino-acid biosynthesis; D-alanine biosynthesis; D-alanine from L-alanine: step 1/1.</text>
</comment>
<dbReference type="GO" id="GO:0030632">
    <property type="term" value="P:D-alanine biosynthetic process"/>
    <property type="evidence" value="ECO:0007669"/>
    <property type="project" value="UniProtKB-UniRule"/>
</dbReference>
<dbReference type="PRINTS" id="PR00992">
    <property type="entry name" value="ALARACEMASE"/>
</dbReference>